<evidence type="ECO:0000313" key="2">
    <source>
        <dbReference type="EMBL" id="OXV11148.1"/>
    </source>
</evidence>
<feature type="region of interest" description="Disordered" evidence="1">
    <location>
        <begin position="153"/>
        <end position="202"/>
    </location>
</feature>
<feature type="region of interest" description="Disordered" evidence="1">
    <location>
        <begin position="65"/>
        <end position="95"/>
    </location>
</feature>
<keyword evidence="3" id="KW-1185">Reference proteome</keyword>
<dbReference type="AlphaFoldDB" id="A0A232M481"/>
<accession>A0A232M481</accession>
<protein>
    <submittedName>
        <fullName evidence="2">Uncharacterized protein</fullName>
    </submittedName>
</protein>
<name>A0A232M481_9EURO</name>
<reference evidence="2 3" key="1">
    <citation type="journal article" date="2015" name="Environ. Microbiol.">
        <title>Metagenome sequence of Elaphomyces granulatus from sporocarp tissue reveals Ascomycota ectomycorrhizal fingerprints of genome expansion and a Proteobacteria-rich microbiome.</title>
        <authorList>
            <person name="Quandt C.A."/>
            <person name="Kohler A."/>
            <person name="Hesse C.N."/>
            <person name="Sharpton T.J."/>
            <person name="Martin F."/>
            <person name="Spatafora J.W."/>
        </authorList>
    </citation>
    <scope>NUCLEOTIDE SEQUENCE [LARGE SCALE GENOMIC DNA]</scope>
    <source>
        <strain evidence="2 3">OSC145934</strain>
    </source>
</reference>
<evidence type="ECO:0000313" key="3">
    <source>
        <dbReference type="Proteomes" id="UP000243515"/>
    </source>
</evidence>
<dbReference type="EMBL" id="NPHW01002586">
    <property type="protein sequence ID" value="OXV11148.1"/>
    <property type="molecule type" value="Genomic_DNA"/>
</dbReference>
<proteinExistence type="predicted"/>
<organism evidence="2 3">
    <name type="scientific">Elaphomyces granulatus</name>
    <dbReference type="NCBI Taxonomy" id="519963"/>
    <lineage>
        <taxon>Eukaryota</taxon>
        <taxon>Fungi</taxon>
        <taxon>Dikarya</taxon>
        <taxon>Ascomycota</taxon>
        <taxon>Pezizomycotina</taxon>
        <taxon>Eurotiomycetes</taxon>
        <taxon>Eurotiomycetidae</taxon>
        <taxon>Eurotiales</taxon>
        <taxon>Elaphomycetaceae</taxon>
        <taxon>Elaphomyces</taxon>
    </lineage>
</organism>
<gene>
    <name evidence="2" type="ORF">Egran_01091</name>
</gene>
<feature type="compositionally biased region" description="Polar residues" evidence="1">
    <location>
        <begin position="82"/>
        <end position="95"/>
    </location>
</feature>
<comment type="caution">
    <text evidence="2">The sequence shown here is derived from an EMBL/GenBank/DDBJ whole genome shotgun (WGS) entry which is preliminary data.</text>
</comment>
<sequence>MVQSTAGLRQSVEHIERSKAISLSCPYVQVYESANIEGLDRGTGKSTSPHRAVFFSSPILASHPDANKLPPVNPSSDLRLPSLSNGSTAKSTPSYTSKFLSLNKYQEPSINKHKSEPSWSDIESVKQSIIENVLRNIGVDPQIDNSGISALQESKSTSLRTLRESAFGGQKIQNKQHNRHKGREEESEDEDLGGIKDGKNSQARLPTDKEFACPYHESNPDRPHHANEEEHLRRHHKVQASTVNEEALQRVFGKENLILVEKWGAIYFVLFPQANYGIDWSIDKFGSSNTWSSSPGIPRNLSSFADEVLPPTLDPLGIFLALTAKIRCMLQEEEKLHWDRIHTKLSEVVSETYLNL</sequence>
<evidence type="ECO:0000256" key="1">
    <source>
        <dbReference type="SAM" id="MobiDB-lite"/>
    </source>
</evidence>
<dbReference type="Proteomes" id="UP000243515">
    <property type="component" value="Unassembled WGS sequence"/>
</dbReference>